<feature type="transmembrane region" description="Helical" evidence="6">
    <location>
        <begin position="295"/>
        <end position="313"/>
    </location>
</feature>
<reference evidence="8" key="1">
    <citation type="submission" date="2021-10" db="EMBL/GenBank/DDBJ databases">
        <title>Tropical sea cucumber genome reveals ecological adaptation and Cuvierian tubules defense mechanism.</title>
        <authorList>
            <person name="Chen T."/>
        </authorList>
    </citation>
    <scope>NUCLEOTIDE SEQUENCE</scope>
    <source>
        <strain evidence="8">Nanhai2018</strain>
        <tissue evidence="8">Muscle</tissue>
    </source>
</reference>
<dbReference type="GO" id="GO:0016020">
    <property type="term" value="C:membrane"/>
    <property type="evidence" value="ECO:0007669"/>
    <property type="project" value="UniProtKB-SubCell"/>
</dbReference>
<proteinExistence type="predicted"/>
<name>A0A9Q1BRL0_HOLLE</name>
<feature type="transmembrane region" description="Helical" evidence="6">
    <location>
        <begin position="30"/>
        <end position="52"/>
    </location>
</feature>
<feature type="transmembrane region" description="Helical" evidence="6">
    <location>
        <begin position="357"/>
        <end position="379"/>
    </location>
</feature>
<keyword evidence="5 6" id="KW-0472">Membrane</keyword>
<dbReference type="PANTHER" id="PTHR48017">
    <property type="entry name" value="OS05G0424000 PROTEIN-RELATED"/>
    <property type="match status" value="1"/>
</dbReference>
<comment type="subcellular location">
    <subcellularLocation>
        <location evidence="1">Membrane</location>
    </subcellularLocation>
</comment>
<evidence type="ECO:0000256" key="1">
    <source>
        <dbReference type="ARBA" id="ARBA00004370"/>
    </source>
</evidence>
<feature type="transmembrane region" description="Helical" evidence="6">
    <location>
        <begin position="399"/>
        <end position="423"/>
    </location>
</feature>
<evidence type="ECO:0000313" key="9">
    <source>
        <dbReference type="Proteomes" id="UP001152320"/>
    </source>
</evidence>
<feature type="transmembrane region" description="Helical" evidence="6">
    <location>
        <begin position="177"/>
        <end position="199"/>
    </location>
</feature>
<accession>A0A9Q1BRL0</accession>
<keyword evidence="3 6" id="KW-0812">Transmembrane</keyword>
<gene>
    <name evidence="8" type="ORF">HOLleu_24564</name>
</gene>
<feature type="transmembrane region" description="Helical" evidence="6">
    <location>
        <begin position="252"/>
        <end position="275"/>
    </location>
</feature>
<feature type="transmembrane region" description="Helical" evidence="6">
    <location>
        <begin position="219"/>
        <end position="240"/>
    </location>
</feature>
<evidence type="ECO:0000259" key="7">
    <source>
        <dbReference type="Pfam" id="PF01490"/>
    </source>
</evidence>
<feature type="transmembrane region" description="Helical" evidence="6">
    <location>
        <begin position="116"/>
        <end position="136"/>
    </location>
</feature>
<dbReference type="OrthoDB" id="655540at2759"/>
<keyword evidence="9" id="KW-1185">Reference proteome</keyword>
<dbReference type="Gene3D" id="1.20.1740.10">
    <property type="entry name" value="Amino acid/polyamine transporter I"/>
    <property type="match status" value="1"/>
</dbReference>
<sequence length="446" mass="49096">MDMDPSQDQDETRGLINQDGFKPAHSIKGLTVLTAAIFVVGEMAGSGVLSLPKAVLDAGWFGLVMILLCAVMSAYTGVILGRCWTILQDRFEEYREQTRYPYPAIGYEAFGNVGRYLVSFCVNATLFGVGTVFLLIASENIEELLASVHKDVSFCILLPFIALCLWPITWLGTPKDFWVVGIMATAATATACFCMFVQILVDRDPHHKPAYPSTDFGKFFLSFGVILFAFGGHAAFPTVQHDMKEPKKFSKSVAIAYSIIVCMYFPVSAAGYFVYGENNKDSILSVVSDSWLRTIALILITVHLVMGFIIVINPFSQEVEDLLQIDKKFNWKRVINRTVVVASILFVAESIPQFGVILGLIGGSTVTFLTFVFPSLFYLKLCSTESPDGSYRRIALPLYQWVVHFEIILVGLIGGISSTYSAIDAIVTGQSSFTVPCYVNQTAAHG</sequence>
<evidence type="ECO:0000256" key="6">
    <source>
        <dbReference type="SAM" id="Phobius"/>
    </source>
</evidence>
<evidence type="ECO:0000256" key="4">
    <source>
        <dbReference type="ARBA" id="ARBA00022989"/>
    </source>
</evidence>
<feature type="transmembrane region" description="Helical" evidence="6">
    <location>
        <begin position="334"/>
        <end position="351"/>
    </location>
</feature>
<keyword evidence="2" id="KW-0813">Transport</keyword>
<feature type="transmembrane region" description="Helical" evidence="6">
    <location>
        <begin position="148"/>
        <end position="170"/>
    </location>
</feature>
<keyword evidence="4 6" id="KW-1133">Transmembrane helix</keyword>
<evidence type="ECO:0000256" key="5">
    <source>
        <dbReference type="ARBA" id="ARBA00023136"/>
    </source>
</evidence>
<organism evidence="8 9">
    <name type="scientific">Holothuria leucospilota</name>
    <name type="common">Black long sea cucumber</name>
    <name type="synonym">Mertensiothuria leucospilota</name>
    <dbReference type="NCBI Taxonomy" id="206669"/>
    <lineage>
        <taxon>Eukaryota</taxon>
        <taxon>Metazoa</taxon>
        <taxon>Echinodermata</taxon>
        <taxon>Eleutherozoa</taxon>
        <taxon>Echinozoa</taxon>
        <taxon>Holothuroidea</taxon>
        <taxon>Aspidochirotacea</taxon>
        <taxon>Aspidochirotida</taxon>
        <taxon>Holothuriidae</taxon>
        <taxon>Holothuria</taxon>
    </lineage>
</organism>
<evidence type="ECO:0000256" key="3">
    <source>
        <dbReference type="ARBA" id="ARBA00022692"/>
    </source>
</evidence>
<evidence type="ECO:0000256" key="2">
    <source>
        <dbReference type="ARBA" id="ARBA00022448"/>
    </source>
</evidence>
<dbReference type="FunFam" id="1.20.1740.10:FF:000052">
    <property type="entry name" value="Lysine histidine transporter-like 3"/>
    <property type="match status" value="1"/>
</dbReference>
<dbReference type="InterPro" id="IPR013057">
    <property type="entry name" value="AA_transpt_TM"/>
</dbReference>
<evidence type="ECO:0000313" key="8">
    <source>
        <dbReference type="EMBL" id="KAJ8031389.1"/>
    </source>
</evidence>
<feature type="domain" description="Amino acid transporter transmembrane" evidence="7">
    <location>
        <begin position="29"/>
        <end position="389"/>
    </location>
</feature>
<dbReference type="Proteomes" id="UP001152320">
    <property type="component" value="Chromosome 12"/>
</dbReference>
<comment type="caution">
    <text evidence="8">The sequence shown here is derived from an EMBL/GenBank/DDBJ whole genome shotgun (WGS) entry which is preliminary data.</text>
</comment>
<dbReference type="EMBL" id="JAIZAY010000012">
    <property type="protein sequence ID" value="KAJ8031389.1"/>
    <property type="molecule type" value="Genomic_DNA"/>
</dbReference>
<feature type="transmembrane region" description="Helical" evidence="6">
    <location>
        <begin position="58"/>
        <end position="80"/>
    </location>
</feature>
<dbReference type="Pfam" id="PF01490">
    <property type="entry name" value="Aa_trans"/>
    <property type="match status" value="1"/>
</dbReference>
<dbReference type="AlphaFoldDB" id="A0A9Q1BRL0"/>
<protein>
    <submittedName>
        <fullName evidence="8">Amino acid transporter AVT1A</fullName>
    </submittedName>
</protein>